<evidence type="ECO:0000256" key="1">
    <source>
        <dbReference type="ARBA" id="ARBA00022603"/>
    </source>
</evidence>
<sequence>MRLQPATKDSSPALEERTIDAFHRGDFYLIQPRRGHRAGTDAMMLAAAVPSSFSGRLVDLGAGAGAAGLAVASRCRSSRVVLVEREAETANCARATLAYPENSRIAGRGAVIETDVTLTGKARIAAGLEDSSFDFAIMNPPFNLRTDRPSPDDLRRGAHVMDDGLFESWLRTAAAIVRPKGGFALIARPRSLTEILAAMDGRFGAAQIVPILPRADEPAIRIVIRAIRASRAPLSLMPPLIIHDAAGDHFSIRADNVNNGRASLFGD</sequence>
<dbReference type="GO" id="GO:0008168">
    <property type="term" value="F:methyltransferase activity"/>
    <property type="evidence" value="ECO:0007669"/>
    <property type="project" value="UniProtKB-KW"/>
</dbReference>
<evidence type="ECO:0000313" key="5">
    <source>
        <dbReference type="Proteomes" id="UP000601789"/>
    </source>
</evidence>
<dbReference type="InterPro" id="IPR007848">
    <property type="entry name" value="Small_mtfrase_dom"/>
</dbReference>
<dbReference type="SUPFAM" id="SSF53335">
    <property type="entry name" value="S-adenosyl-L-methionine-dependent methyltransferases"/>
    <property type="match status" value="1"/>
</dbReference>
<keyword evidence="1 4" id="KW-0489">Methyltransferase</keyword>
<dbReference type="PANTHER" id="PTHR47739">
    <property type="entry name" value="TRNA1(VAL) (ADENINE(37)-N6)-METHYLTRANSFERASE"/>
    <property type="match status" value="1"/>
</dbReference>
<proteinExistence type="predicted"/>
<gene>
    <name evidence="4" type="ORF">IOD40_14920</name>
</gene>
<comment type="caution">
    <text evidence="4">The sequence shown here is derived from an EMBL/GenBank/DDBJ whole genome shotgun (WGS) entry which is preliminary data.</text>
</comment>
<dbReference type="PANTHER" id="PTHR47739:SF1">
    <property type="entry name" value="TRNA1(VAL) (ADENINE(37)-N6)-METHYLTRANSFERASE"/>
    <property type="match status" value="1"/>
</dbReference>
<feature type="domain" description="Methyltransferase small" evidence="3">
    <location>
        <begin position="43"/>
        <end position="144"/>
    </location>
</feature>
<evidence type="ECO:0000259" key="3">
    <source>
        <dbReference type="Pfam" id="PF05175"/>
    </source>
</evidence>
<name>A0ABS0SFB4_9HYPH</name>
<organism evidence="4 5">
    <name type="scientific">Aquamicrobium zhengzhouense</name>
    <dbReference type="NCBI Taxonomy" id="2781738"/>
    <lineage>
        <taxon>Bacteria</taxon>
        <taxon>Pseudomonadati</taxon>
        <taxon>Pseudomonadota</taxon>
        <taxon>Alphaproteobacteria</taxon>
        <taxon>Hyphomicrobiales</taxon>
        <taxon>Phyllobacteriaceae</taxon>
        <taxon>Aquamicrobium</taxon>
    </lineage>
</organism>
<dbReference type="PROSITE" id="PS00092">
    <property type="entry name" value="N6_MTASE"/>
    <property type="match status" value="1"/>
</dbReference>
<dbReference type="EMBL" id="JADGMQ010000012">
    <property type="protein sequence ID" value="MBI1621951.1"/>
    <property type="molecule type" value="Genomic_DNA"/>
</dbReference>
<dbReference type="InterPro" id="IPR050210">
    <property type="entry name" value="tRNA_Adenine-N(6)_MTase"/>
</dbReference>
<keyword evidence="5" id="KW-1185">Reference proteome</keyword>
<dbReference type="InterPro" id="IPR029063">
    <property type="entry name" value="SAM-dependent_MTases_sf"/>
</dbReference>
<keyword evidence="1 4" id="KW-0808">Transferase</keyword>
<dbReference type="Pfam" id="PF05175">
    <property type="entry name" value="MTS"/>
    <property type="match status" value="1"/>
</dbReference>
<keyword evidence="2" id="KW-0949">S-adenosyl-L-methionine</keyword>
<dbReference type="RefSeq" id="WP_198477493.1">
    <property type="nucleotide sequence ID" value="NZ_JADGMQ010000012.1"/>
</dbReference>
<dbReference type="GO" id="GO:0032259">
    <property type="term" value="P:methylation"/>
    <property type="evidence" value="ECO:0007669"/>
    <property type="project" value="UniProtKB-KW"/>
</dbReference>
<accession>A0ABS0SFB4</accession>
<protein>
    <submittedName>
        <fullName evidence="4">Methyltransferase</fullName>
    </submittedName>
</protein>
<evidence type="ECO:0000256" key="2">
    <source>
        <dbReference type="ARBA" id="ARBA00022691"/>
    </source>
</evidence>
<dbReference type="InterPro" id="IPR002052">
    <property type="entry name" value="DNA_methylase_N6_adenine_CS"/>
</dbReference>
<reference evidence="4 5" key="1">
    <citation type="submission" date="2020-10" db="EMBL/GenBank/DDBJ databases">
        <title>Aquamicrobium zhengzhouensis sp. nov., a exopolysaccharide producing bacterium isolated from farmland soil.</title>
        <authorList>
            <person name="Wang X."/>
        </authorList>
    </citation>
    <scope>NUCLEOTIDE SEQUENCE [LARGE SCALE GENOMIC DNA]</scope>
    <source>
        <strain evidence="5">cd-1</strain>
    </source>
</reference>
<dbReference type="Proteomes" id="UP000601789">
    <property type="component" value="Unassembled WGS sequence"/>
</dbReference>
<dbReference type="Gene3D" id="3.40.50.150">
    <property type="entry name" value="Vaccinia Virus protein VP39"/>
    <property type="match status" value="1"/>
</dbReference>
<evidence type="ECO:0000313" key="4">
    <source>
        <dbReference type="EMBL" id="MBI1621951.1"/>
    </source>
</evidence>